<evidence type="ECO:0000313" key="3">
    <source>
        <dbReference type="Proteomes" id="UP000008810"/>
    </source>
</evidence>
<name>A0A2K2CHZ8_BRADI</name>
<keyword evidence="3" id="KW-1185">Reference proteome</keyword>
<evidence type="ECO:0000313" key="1">
    <source>
        <dbReference type="EMBL" id="PNT61657.1"/>
    </source>
</evidence>
<sequence>MSMHSMQTCKLPHSIFPPCSSLFLLSSPHVHIHVSHCFRAGCGPVQSFGEQGKNLTTGSLREAWRQDLDATLRGDHAALRCCRENLLQGPPTIFLACSASFTSEHVSL</sequence>
<accession>A0A2K2CHZ8</accession>
<reference evidence="1 2" key="1">
    <citation type="journal article" date="2010" name="Nature">
        <title>Genome sequencing and analysis of the model grass Brachypodium distachyon.</title>
        <authorList>
            <consortium name="International Brachypodium Initiative"/>
        </authorList>
    </citation>
    <scope>NUCLEOTIDE SEQUENCE [LARGE SCALE GENOMIC DNA]</scope>
    <source>
        <strain evidence="1 2">Bd21</strain>
    </source>
</reference>
<dbReference type="AlphaFoldDB" id="A0A2K2CHZ8"/>
<evidence type="ECO:0000313" key="2">
    <source>
        <dbReference type="EnsemblPlants" id="PNT61657"/>
    </source>
</evidence>
<dbReference type="InParanoid" id="A0A2K2CHZ8"/>
<proteinExistence type="predicted"/>
<dbReference type="Gramene" id="PNT61657">
    <property type="protein sequence ID" value="PNT61657"/>
    <property type="gene ID" value="BRADI_5g18355v3"/>
</dbReference>
<reference evidence="2" key="3">
    <citation type="submission" date="2018-08" db="UniProtKB">
        <authorList>
            <consortium name="EnsemblPlants"/>
        </authorList>
    </citation>
    <scope>IDENTIFICATION</scope>
    <source>
        <strain evidence="2">cv. Bd21</strain>
    </source>
</reference>
<reference evidence="1" key="2">
    <citation type="submission" date="2017-06" db="EMBL/GenBank/DDBJ databases">
        <title>WGS assembly of Brachypodium distachyon.</title>
        <authorList>
            <consortium name="The International Brachypodium Initiative"/>
            <person name="Lucas S."/>
            <person name="Harmon-Smith M."/>
            <person name="Lail K."/>
            <person name="Tice H."/>
            <person name="Grimwood J."/>
            <person name="Bruce D."/>
            <person name="Barry K."/>
            <person name="Shu S."/>
            <person name="Lindquist E."/>
            <person name="Wang M."/>
            <person name="Pitluck S."/>
            <person name="Vogel J.P."/>
            <person name="Garvin D.F."/>
            <person name="Mockler T.C."/>
            <person name="Schmutz J."/>
            <person name="Rokhsar D."/>
            <person name="Bevan M.W."/>
        </authorList>
    </citation>
    <scope>NUCLEOTIDE SEQUENCE</scope>
    <source>
        <strain evidence="1">Bd21</strain>
    </source>
</reference>
<dbReference type="EMBL" id="CM000884">
    <property type="protein sequence ID" value="PNT61657.1"/>
    <property type="molecule type" value="Genomic_DNA"/>
</dbReference>
<dbReference type="Proteomes" id="UP000008810">
    <property type="component" value="Chromosome 5"/>
</dbReference>
<gene>
    <name evidence="1" type="ORF">BRADI_5g18355v3</name>
</gene>
<protein>
    <submittedName>
        <fullName evidence="1 2">Uncharacterized protein</fullName>
    </submittedName>
</protein>
<organism evidence="1">
    <name type="scientific">Brachypodium distachyon</name>
    <name type="common">Purple false brome</name>
    <name type="synonym">Trachynia distachya</name>
    <dbReference type="NCBI Taxonomy" id="15368"/>
    <lineage>
        <taxon>Eukaryota</taxon>
        <taxon>Viridiplantae</taxon>
        <taxon>Streptophyta</taxon>
        <taxon>Embryophyta</taxon>
        <taxon>Tracheophyta</taxon>
        <taxon>Spermatophyta</taxon>
        <taxon>Magnoliopsida</taxon>
        <taxon>Liliopsida</taxon>
        <taxon>Poales</taxon>
        <taxon>Poaceae</taxon>
        <taxon>BOP clade</taxon>
        <taxon>Pooideae</taxon>
        <taxon>Stipodae</taxon>
        <taxon>Brachypodieae</taxon>
        <taxon>Brachypodium</taxon>
    </lineage>
</organism>
<dbReference type="EnsemblPlants" id="PNT61657">
    <property type="protein sequence ID" value="PNT61657"/>
    <property type="gene ID" value="BRADI_5g18355v3"/>
</dbReference>